<protein>
    <submittedName>
        <fullName evidence="2">Pyrimidine operon attenuation protein/uracil phosphoribosyltransferase</fullName>
    </submittedName>
</protein>
<dbReference type="AlphaFoldDB" id="H8KN69"/>
<dbReference type="EMBL" id="CP003349">
    <property type="protein sequence ID" value="AFD09402.1"/>
    <property type="molecule type" value="Genomic_DNA"/>
</dbReference>
<accession>H8KN69</accession>
<feature type="domain" description="Phosphoribosyltransferase" evidence="1">
    <location>
        <begin position="7"/>
        <end position="149"/>
    </location>
</feature>
<dbReference type="InterPro" id="IPR029057">
    <property type="entry name" value="PRTase-like"/>
</dbReference>
<dbReference type="Pfam" id="PF00156">
    <property type="entry name" value="Pribosyltran"/>
    <property type="match status" value="1"/>
</dbReference>
<keyword evidence="2" id="KW-0328">Glycosyltransferase</keyword>
<dbReference type="InterPro" id="IPR000836">
    <property type="entry name" value="PRTase_dom"/>
</dbReference>
<evidence type="ECO:0000313" key="2">
    <source>
        <dbReference type="EMBL" id="AFD09402.1"/>
    </source>
</evidence>
<dbReference type="GO" id="GO:0016757">
    <property type="term" value="F:glycosyltransferase activity"/>
    <property type="evidence" value="ECO:0007669"/>
    <property type="project" value="UniProtKB-KW"/>
</dbReference>
<evidence type="ECO:0000313" key="3">
    <source>
        <dbReference type="Proteomes" id="UP000007590"/>
    </source>
</evidence>
<dbReference type="PANTHER" id="PTHR11608">
    <property type="entry name" value="BIFUNCTIONAL PROTEIN PYRR"/>
    <property type="match status" value="1"/>
</dbReference>
<keyword evidence="2" id="KW-0808">Transferase</keyword>
<dbReference type="SUPFAM" id="SSF53271">
    <property type="entry name" value="PRTase-like"/>
    <property type="match status" value="1"/>
</dbReference>
<proteinExistence type="predicted"/>
<keyword evidence="3" id="KW-1185">Reference proteome</keyword>
<dbReference type="Gene3D" id="3.40.50.2020">
    <property type="match status" value="1"/>
</dbReference>
<dbReference type="eggNOG" id="COG2065">
    <property type="taxonomic scope" value="Bacteria"/>
</dbReference>
<dbReference type="PANTHER" id="PTHR11608:SF0">
    <property type="entry name" value="BIFUNCTIONAL PROTEIN PYRR"/>
    <property type="match status" value="1"/>
</dbReference>
<name>H8KN69_SOLCM</name>
<dbReference type="InterPro" id="IPR050137">
    <property type="entry name" value="PyrR_bifunctional"/>
</dbReference>
<evidence type="ECO:0000259" key="1">
    <source>
        <dbReference type="Pfam" id="PF00156"/>
    </source>
</evidence>
<reference evidence="2" key="1">
    <citation type="submission" date="2012-02" db="EMBL/GenBank/DDBJ databases">
        <title>The complete genome of Solitalea canadensis DSM 3403.</title>
        <authorList>
            <consortium name="US DOE Joint Genome Institute (JGI-PGF)"/>
            <person name="Lucas S."/>
            <person name="Copeland A."/>
            <person name="Lapidus A."/>
            <person name="Glavina del Rio T."/>
            <person name="Dalin E."/>
            <person name="Tice H."/>
            <person name="Bruce D."/>
            <person name="Goodwin L."/>
            <person name="Pitluck S."/>
            <person name="Peters L."/>
            <person name="Ovchinnikova G."/>
            <person name="Lu M."/>
            <person name="Kyrpides N."/>
            <person name="Mavromatis K."/>
            <person name="Ivanova N."/>
            <person name="Brettin T."/>
            <person name="Detter J.C."/>
            <person name="Han C."/>
            <person name="Larimer F."/>
            <person name="Land M."/>
            <person name="Hauser L."/>
            <person name="Markowitz V."/>
            <person name="Cheng J.-F."/>
            <person name="Hugenholtz P."/>
            <person name="Woyke T."/>
            <person name="Wu D."/>
            <person name="Spring S."/>
            <person name="Schroeder M."/>
            <person name="Kopitz M."/>
            <person name="Brambilla E."/>
            <person name="Klenk H.-P."/>
            <person name="Eisen J.A."/>
        </authorList>
    </citation>
    <scope>NUCLEOTIDE SEQUENCE</scope>
    <source>
        <strain evidence="2">DSM 3403</strain>
    </source>
</reference>
<dbReference type="RefSeq" id="WP_014682624.1">
    <property type="nucleotide sequence ID" value="NC_017770.1"/>
</dbReference>
<dbReference type="KEGG" id="scn:Solca_4412"/>
<organism evidence="2 3">
    <name type="scientific">Solitalea canadensis (strain ATCC 29591 / DSM 3403 / JCM 21819 / LMG 8368 / NBRC 15130 / NCIMB 12057 / USAM 9D)</name>
    <name type="common">Flexibacter canadensis</name>
    <dbReference type="NCBI Taxonomy" id="929556"/>
    <lineage>
        <taxon>Bacteria</taxon>
        <taxon>Pseudomonadati</taxon>
        <taxon>Bacteroidota</taxon>
        <taxon>Sphingobacteriia</taxon>
        <taxon>Sphingobacteriales</taxon>
        <taxon>Sphingobacteriaceae</taxon>
        <taxon>Solitalea</taxon>
    </lineage>
</organism>
<dbReference type="HOGENOM" id="CLU_094234_2_2_10"/>
<gene>
    <name evidence="2" type="ordered locus">Solca_4412</name>
</gene>
<dbReference type="Proteomes" id="UP000007590">
    <property type="component" value="Chromosome"/>
</dbReference>
<sequence>MSTKIKILDKKQIQQKIDRIAYQILEDNFEEKEIVLAGIIPRGNTLAERLKKKIESIGELKVKLVNIELKKDSSSLEAKTDVAIEECIDKVIVVVDDVLNSGRTLVYGLGIFLNIPTKKVRTVVLVDRSHKLFPIHTDFVGLELSTVAQEHIDVVLGVEGQEDAVYLV</sequence>
<dbReference type="OrthoDB" id="664757at2"/>
<dbReference type="STRING" id="929556.Solca_4412"/>